<evidence type="ECO:0000313" key="2">
    <source>
        <dbReference type="EMBL" id="OAK54777.1"/>
    </source>
</evidence>
<reference evidence="2" key="1">
    <citation type="submission" date="2016-03" db="EMBL/GenBank/DDBJ databases">
        <title>Genome sequence of Rhodococcus kyotonensis KB10.</title>
        <authorList>
            <person name="Jeong H."/>
            <person name="Hong C.E."/>
            <person name="Jo S.H."/>
            <person name="Park J.M."/>
        </authorList>
    </citation>
    <scope>NUCLEOTIDE SEQUENCE [LARGE SCALE GENOMIC DNA]</scope>
    <source>
        <strain evidence="2">KB10</strain>
    </source>
</reference>
<evidence type="ECO:0000256" key="1">
    <source>
        <dbReference type="SAM" id="MobiDB-lite"/>
    </source>
</evidence>
<accession>A0A177YGY2</accession>
<organism evidence="2 3">
    <name type="scientific">Rhodococcoides kyotonense</name>
    <dbReference type="NCBI Taxonomy" id="398843"/>
    <lineage>
        <taxon>Bacteria</taxon>
        <taxon>Bacillati</taxon>
        <taxon>Actinomycetota</taxon>
        <taxon>Actinomycetes</taxon>
        <taxon>Mycobacteriales</taxon>
        <taxon>Nocardiaceae</taxon>
        <taxon>Rhodococcoides</taxon>
    </lineage>
</organism>
<comment type="caution">
    <text evidence="2">The sequence shown here is derived from an EMBL/GenBank/DDBJ whole genome shotgun (WGS) entry which is preliminary data.</text>
</comment>
<sequence>MLELIRIRRWEGAPSQPRPFPLVRKHTARLGVEIDQSTISLKSGVNAKRPVSSPTTHGGVDGFTVSS</sequence>
<dbReference type="EMBL" id="LVHI01000012">
    <property type="protein sequence ID" value="OAK54777.1"/>
    <property type="molecule type" value="Genomic_DNA"/>
</dbReference>
<proteinExistence type="predicted"/>
<name>A0A177YGY2_9NOCA</name>
<gene>
    <name evidence="2" type="ORF">A3K89_05485</name>
</gene>
<protein>
    <submittedName>
        <fullName evidence="2">Uncharacterized protein</fullName>
    </submittedName>
</protein>
<evidence type="ECO:0000313" key="3">
    <source>
        <dbReference type="Proteomes" id="UP000077519"/>
    </source>
</evidence>
<dbReference type="AlphaFoldDB" id="A0A177YGY2"/>
<keyword evidence="3" id="KW-1185">Reference proteome</keyword>
<dbReference type="Proteomes" id="UP000077519">
    <property type="component" value="Unassembled WGS sequence"/>
</dbReference>
<feature type="region of interest" description="Disordered" evidence="1">
    <location>
        <begin position="45"/>
        <end position="67"/>
    </location>
</feature>